<dbReference type="EMBL" id="BRZM01000034">
    <property type="protein sequence ID" value="GLD58600.1"/>
    <property type="molecule type" value="Genomic_DNA"/>
</dbReference>
<protein>
    <submittedName>
        <fullName evidence="1">Voltage-dependent calcium channel beta subunit-associated regulatory protein-like protein</fullName>
    </submittedName>
</protein>
<evidence type="ECO:0000313" key="2">
    <source>
        <dbReference type="Proteomes" id="UP001279410"/>
    </source>
</evidence>
<accession>A0AAD3MQQ1</accession>
<gene>
    <name evidence="1" type="ORF">AKAME5_001069900</name>
</gene>
<proteinExistence type="predicted"/>
<organism evidence="1 2">
    <name type="scientific">Lates japonicus</name>
    <name type="common">Japanese lates</name>
    <dbReference type="NCBI Taxonomy" id="270547"/>
    <lineage>
        <taxon>Eukaryota</taxon>
        <taxon>Metazoa</taxon>
        <taxon>Chordata</taxon>
        <taxon>Craniata</taxon>
        <taxon>Vertebrata</taxon>
        <taxon>Euteleostomi</taxon>
        <taxon>Actinopterygii</taxon>
        <taxon>Neopterygii</taxon>
        <taxon>Teleostei</taxon>
        <taxon>Neoteleostei</taxon>
        <taxon>Acanthomorphata</taxon>
        <taxon>Carangaria</taxon>
        <taxon>Carangaria incertae sedis</taxon>
        <taxon>Centropomidae</taxon>
        <taxon>Lates</taxon>
    </lineage>
</organism>
<keyword evidence="2" id="KW-1185">Reference proteome</keyword>
<sequence length="170" mass="18601">MCLHMGQVEPWAAVGAAGGFAGDTGPALPAALFCHPLAAWADDATPEITIFWMNCDALSASELSRCGESERFVPLVHWPQSSPSMNLHLTNRRRRICDKGRDQWPQSLSAESLSHSPTTHHVLSRLKLEAMVEVGGSRREEPCLPTDDCRAQRQEEATTNGIGVEKAKQI</sequence>
<evidence type="ECO:0000313" key="1">
    <source>
        <dbReference type="EMBL" id="GLD58600.1"/>
    </source>
</evidence>
<dbReference type="AlphaFoldDB" id="A0AAD3MQQ1"/>
<name>A0AAD3MQQ1_LATJO</name>
<comment type="caution">
    <text evidence="1">The sequence shown here is derived from an EMBL/GenBank/DDBJ whole genome shotgun (WGS) entry which is preliminary data.</text>
</comment>
<reference evidence="1" key="1">
    <citation type="submission" date="2022-08" db="EMBL/GenBank/DDBJ databases">
        <title>Genome sequencing of akame (Lates japonicus).</title>
        <authorList>
            <person name="Hashiguchi Y."/>
            <person name="Takahashi H."/>
        </authorList>
    </citation>
    <scope>NUCLEOTIDE SEQUENCE</scope>
    <source>
        <strain evidence="1">Kochi</strain>
    </source>
</reference>
<dbReference type="Proteomes" id="UP001279410">
    <property type="component" value="Unassembled WGS sequence"/>
</dbReference>